<dbReference type="AlphaFoldDB" id="A0A1S2QMX7"/>
<feature type="domain" description="Putative restriction endonuclease" evidence="1">
    <location>
        <begin position="14"/>
        <end position="179"/>
    </location>
</feature>
<proteinExistence type="predicted"/>
<gene>
    <name evidence="2" type="ORF">BIV23_07210</name>
</gene>
<dbReference type="RefSeq" id="WP_071379895.1">
    <property type="nucleotide sequence ID" value="NZ_MLYO01000013.1"/>
</dbReference>
<dbReference type="Gene3D" id="3.90.1570.10">
    <property type="entry name" value="tt1808, chain A"/>
    <property type="match status" value="1"/>
</dbReference>
<dbReference type="SUPFAM" id="SSF52980">
    <property type="entry name" value="Restriction endonuclease-like"/>
    <property type="match status" value="1"/>
</dbReference>
<dbReference type="CDD" id="cd06260">
    <property type="entry name" value="DUF820-like"/>
    <property type="match status" value="1"/>
</dbReference>
<dbReference type="Proteomes" id="UP000179642">
    <property type="component" value="Unassembled WGS sequence"/>
</dbReference>
<evidence type="ECO:0000313" key="3">
    <source>
        <dbReference type="Proteomes" id="UP000179642"/>
    </source>
</evidence>
<keyword evidence="3" id="KW-1185">Reference proteome</keyword>
<dbReference type="OrthoDB" id="5524117at2"/>
<accession>A0A1S2QMX7</accession>
<dbReference type="PANTHER" id="PTHR35400:SF3">
    <property type="entry name" value="SLL1072 PROTEIN"/>
    <property type="match status" value="1"/>
</dbReference>
<dbReference type="Pfam" id="PF05685">
    <property type="entry name" value="Uma2"/>
    <property type="match status" value="1"/>
</dbReference>
<dbReference type="PANTHER" id="PTHR35400">
    <property type="entry name" value="SLR1083 PROTEIN"/>
    <property type="match status" value="1"/>
</dbReference>
<sequence>MSVASFTHHGPWSVEDVLALPEDRTVRYELLGESLVMSPAPGLRHQRASFRLHVALDAASEAAGAPVEVLEAINVILPSGLVVPDIVVADAGATAEDGVSLDADAVQLVVELVSPGNKTMDRKLKPLLYAEAAIPHYWRLEFDPAPRLIVSELDGGRYVETAIALPGTVTRIDEPFPFEIDPAGLAQPQHRG</sequence>
<name>A0A1S2QMX7_9ACTN</name>
<evidence type="ECO:0000259" key="1">
    <source>
        <dbReference type="Pfam" id="PF05685"/>
    </source>
</evidence>
<organism evidence="2 3">
    <name type="scientific">Streptomyces monashensis</name>
    <dbReference type="NCBI Taxonomy" id="1678012"/>
    <lineage>
        <taxon>Bacteria</taxon>
        <taxon>Bacillati</taxon>
        <taxon>Actinomycetota</taxon>
        <taxon>Actinomycetes</taxon>
        <taxon>Kitasatosporales</taxon>
        <taxon>Streptomycetaceae</taxon>
        <taxon>Streptomyces</taxon>
    </lineage>
</organism>
<dbReference type="InterPro" id="IPR011335">
    <property type="entry name" value="Restrct_endonuc-II-like"/>
</dbReference>
<reference evidence="2 3" key="1">
    <citation type="submission" date="2016-10" db="EMBL/GenBank/DDBJ databases">
        <title>Genome sequence of Streptomyces sp. MUSC 1.</title>
        <authorList>
            <person name="Lee L.-H."/>
            <person name="Ser H.-L."/>
            <person name="Law J.W.-F."/>
        </authorList>
    </citation>
    <scope>NUCLEOTIDE SEQUENCE [LARGE SCALE GENOMIC DNA]</scope>
    <source>
        <strain evidence="2 3">MUSC 1</strain>
    </source>
</reference>
<evidence type="ECO:0000313" key="2">
    <source>
        <dbReference type="EMBL" id="OIK06765.1"/>
    </source>
</evidence>
<dbReference type="InterPro" id="IPR012296">
    <property type="entry name" value="Nuclease_put_TT1808"/>
</dbReference>
<dbReference type="EMBL" id="MLYO01000013">
    <property type="protein sequence ID" value="OIK06765.1"/>
    <property type="molecule type" value="Genomic_DNA"/>
</dbReference>
<protein>
    <recommendedName>
        <fullName evidence="1">Putative restriction endonuclease domain-containing protein</fullName>
    </recommendedName>
</protein>
<dbReference type="InterPro" id="IPR008538">
    <property type="entry name" value="Uma2"/>
</dbReference>
<comment type="caution">
    <text evidence="2">The sequence shown here is derived from an EMBL/GenBank/DDBJ whole genome shotgun (WGS) entry which is preliminary data.</text>
</comment>